<feature type="domain" description="ChrR-like cupin" evidence="1">
    <location>
        <begin position="10"/>
        <end position="112"/>
    </location>
</feature>
<keyword evidence="3" id="KW-1185">Reference proteome</keyword>
<dbReference type="Proteomes" id="UP000054851">
    <property type="component" value="Unassembled WGS sequence"/>
</dbReference>
<dbReference type="InterPro" id="IPR014710">
    <property type="entry name" value="RmlC-like_jellyroll"/>
</dbReference>
<dbReference type="InterPro" id="IPR011051">
    <property type="entry name" value="RmlC_Cupin_sf"/>
</dbReference>
<dbReference type="RefSeq" id="WP_061171774.1">
    <property type="nucleotide sequence ID" value="NZ_FCOA02000039.1"/>
</dbReference>
<accession>A0A158DBG4</accession>
<sequence>MLVNADFTRPVIVEPDDYRWTASPQAGVERMMLDRLGAEKARATSIVRYASASHFPLHAHPGGEEILVLSGVFSDSDGDYPAGWYLRNPPGSSHRPFTSPGAIIFVKLWQMAQSETQSVRIDTRSETAWRRSEDGDVCPLFSGESEEVSMLRLAPNARLFNGPVNSAEVLVISGSTSLDGHQYRRGAWMRFPVGAAPNLAAGPLGACVYVKTGHLINVGLKE</sequence>
<proteinExistence type="predicted"/>
<dbReference type="OrthoDB" id="9801227at2"/>
<evidence type="ECO:0000313" key="2">
    <source>
        <dbReference type="EMBL" id="SAK92024.1"/>
    </source>
</evidence>
<dbReference type="AlphaFoldDB" id="A0A158DBG4"/>
<evidence type="ECO:0000259" key="1">
    <source>
        <dbReference type="Pfam" id="PF12973"/>
    </source>
</evidence>
<reference evidence="2" key="1">
    <citation type="submission" date="2016-01" db="EMBL/GenBank/DDBJ databases">
        <authorList>
            <person name="Peeters C."/>
        </authorList>
    </citation>
    <scope>NUCLEOTIDE SEQUENCE</scope>
    <source>
        <strain evidence="2">LMG 29322</strain>
    </source>
</reference>
<dbReference type="SUPFAM" id="SSF51182">
    <property type="entry name" value="RmlC-like cupins"/>
    <property type="match status" value="2"/>
</dbReference>
<organism evidence="2 3">
    <name type="scientific">Caballeronia hypogeia</name>
    <dbReference type="NCBI Taxonomy" id="1777140"/>
    <lineage>
        <taxon>Bacteria</taxon>
        <taxon>Pseudomonadati</taxon>
        <taxon>Pseudomonadota</taxon>
        <taxon>Betaproteobacteria</taxon>
        <taxon>Burkholderiales</taxon>
        <taxon>Burkholderiaceae</taxon>
        <taxon>Caballeronia</taxon>
    </lineage>
</organism>
<dbReference type="Pfam" id="PF12973">
    <property type="entry name" value="Cupin_7"/>
    <property type="match status" value="1"/>
</dbReference>
<dbReference type="EMBL" id="FCOA02000039">
    <property type="protein sequence ID" value="SAK92024.1"/>
    <property type="molecule type" value="Genomic_DNA"/>
</dbReference>
<dbReference type="CDD" id="cd20303">
    <property type="entry name" value="cupin_ChrR_1"/>
    <property type="match status" value="1"/>
</dbReference>
<dbReference type="STRING" id="1777140.AWB79_06763"/>
<comment type="caution">
    <text evidence="2">The sequence shown here is derived from an EMBL/GenBank/DDBJ whole genome shotgun (WGS) entry which is preliminary data.</text>
</comment>
<protein>
    <submittedName>
        <fullName evidence="2">Anti-ECFsigma factor, ChrR</fullName>
    </submittedName>
</protein>
<evidence type="ECO:0000313" key="3">
    <source>
        <dbReference type="Proteomes" id="UP000054851"/>
    </source>
</evidence>
<dbReference type="Gene3D" id="2.60.120.10">
    <property type="entry name" value="Jelly Rolls"/>
    <property type="match status" value="1"/>
</dbReference>
<name>A0A158DBG4_9BURK</name>
<gene>
    <name evidence="2" type="ORF">AWB79_06763</name>
</gene>
<dbReference type="InterPro" id="IPR025979">
    <property type="entry name" value="ChrR-like_cupin_dom"/>
</dbReference>